<dbReference type="RefSeq" id="WP_146977447.1">
    <property type="nucleotide sequence ID" value="NZ_VOSL01000146.1"/>
</dbReference>
<evidence type="ECO:0000256" key="13">
    <source>
        <dbReference type="HAMAP-Rule" id="MF_00015"/>
    </source>
</evidence>
<dbReference type="PANTHER" id="PTHR33516">
    <property type="entry name" value="LEXA REPRESSOR"/>
    <property type="match status" value="1"/>
</dbReference>
<reference evidence="17 18" key="1">
    <citation type="submission" date="2019-08" db="EMBL/GenBank/DDBJ databases">
        <title>Bradymonadales sp. TMQ2.</title>
        <authorList>
            <person name="Liang Q."/>
        </authorList>
    </citation>
    <scope>NUCLEOTIDE SEQUENCE [LARGE SCALE GENOMIC DNA]</scope>
    <source>
        <strain evidence="17 18">TMQ2</strain>
    </source>
</reference>
<dbReference type="InterPro" id="IPR036390">
    <property type="entry name" value="WH_DNA-bd_sf"/>
</dbReference>
<accession>A0A5C6WTF6</accession>
<keyword evidence="3 13" id="KW-0678">Repressor</keyword>
<evidence type="ECO:0000256" key="9">
    <source>
        <dbReference type="ARBA" id="ARBA00023125"/>
    </source>
</evidence>
<evidence type="ECO:0000256" key="4">
    <source>
        <dbReference type="ARBA" id="ARBA00022705"/>
    </source>
</evidence>
<feature type="domain" description="Peptidase S24/S26A/S26B/S26C" evidence="15">
    <location>
        <begin position="101"/>
        <end position="219"/>
    </location>
</feature>
<evidence type="ECO:0000256" key="12">
    <source>
        <dbReference type="ARBA" id="ARBA00023236"/>
    </source>
</evidence>
<gene>
    <name evidence="13 17" type="primary">lexA</name>
    <name evidence="17" type="ORF">FRC96_20485</name>
</gene>
<feature type="site" description="Cleavage; by autolysis" evidence="13">
    <location>
        <begin position="108"/>
        <end position="109"/>
    </location>
</feature>
<evidence type="ECO:0000256" key="1">
    <source>
        <dbReference type="ARBA" id="ARBA00007484"/>
    </source>
</evidence>
<dbReference type="InterPro" id="IPR006200">
    <property type="entry name" value="LexA"/>
</dbReference>
<dbReference type="AlphaFoldDB" id="A0A5C6WTF6"/>
<comment type="function">
    <text evidence="13">Represses a number of genes involved in the response to DNA damage (SOS response), including recA and lexA. In the presence of single-stranded DNA, RecA interacts with LexA causing an autocatalytic cleavage which disrupts the DNA-binding part of LexA, leading to derepression of the SOS regulon and eventually DNA repair.</text>
</comment>
<evidence type="ECO:0000256" key="7">
    <source>
        <dbReference type="ARBA" id="ARBA00022813"/>
    </source>
</evidence>
<keyword evidence="10 13" id="KW-0804">Transcription</keyword>
<dbReference type="GO" id="GO:0006508">
    <property type="term" value="P:proteolysis"/>
    <property type="evidence" value="ECO:0007669"/>
    <property type="project" value="InterPro"/>
</dbReference>
<evidence type="ECO:0000256" key="14">
    <source>
        <dbReference type="RuleBase" id="RU003991"/>
    </source>
</evidence>
<dbReference type="InterPro" id="IPR015927">
    <property type="entry name" value="Peptidase_S24_S26A/B/C"/>
</dbReference>
<dbReference type="GO" id="GO:0045892">
    <property type="term" value="P:negative regulation of DNA-templated transcription"/>
    <property type="evidence" value="ECO:0007669"/>
    <property type="project" value="UniProtKB-UniRule"/>
</dbReference>
<dbReference type="GO" id="GO:0009432">
    <property type="term" value="P:SOS response"/>
    <property type="evidence" value="ECO:0007669"/>
    <property type="project" value="UniProtKB-UniRule"/>
</dbReference>
<evidence type="ECO:0000259" key="16">
    <source>
        <dbReference type="Pfam" id="PF01726"/>
    </source>
</evidence>
<organism evidence="17 18">
    <name type="scientific">Lujinxingia vulgaris</name>
    <dbReference type="NCBI Taxonomy" id="2600176"/>
    <lineage>
        <taxon>Bacteria</taxon>
        <taxon>Deltaproteobacteria</taxon>
        <taxon>Bradymonadales</taxon>
        <taxon>Lujinxingiaceae</taxon>
        <taxon>Lujinxingia</taxon>
    </lineage>
</organism>
<dbReference type="FunFam" id="2.10.109.10:FF:000001">
    <property type="entry name" value="LexA repressor"/>
    <property type="match status" value="1"/>
</dbReference>
<dbReference type="Proteomes" id="UP000321046">
    <property type="component" value="Unassembled WGS sequence"/>
</dbReference>
<dbReference type="SUPFAM" id="SSF46785">
    <property type="entry name" value="Winged helix' DNA-binding domain"/>
    <property type="match status" value="1"/>
</dbReference>
<comment type="similarity">
    <text evidence="1 13 14">Belongs to the peptidase S24 family.</text>
</comment>
<dbReference type="CDD" id="cd06529">
    <property type="entry name" value="S24_LexA-like"/>
    <property type="match status" value="1"/>
</dbReference>
<dbReference type="InterPro" id="IPR039418">
    <property type="entry name" value="LexA-like"/>
</dbReference>
<dbReference type="Pfam" id="PF01726">
    <property type="entry name" value="LexA_DNA_bind"/>
    <property type="match status" value="1"/>
</dbReference>
<proteinExistence type="inferred from homology"/>
<dbReference type="OrthoDB" id="9802364at2"/>
<dbReference type="Gene3D" id="2.10.109.10">
    <property type="entry name" value="Umud Fragment, subunit A"/>
    <property type="match status" value="1"/>
</dbReference>
<dbReference type="SUPFAM" id="SSF51306">
    <property type="entry name" value="LexA/Signal peptidase"/>
    <property type="match status" value="1"/>
</dbReference>
<comment type="catalytic activity">
    <reaction evidence="13">
        <text>Hydrolysis of Ala-|-Gly bond in repressor LexA.</text>
        <dbReference type="EC" id="3.4.21.88"/>
    </reaction>
</comment>
<sequence length="226" mass="24678">MTKLTNRQAKVLELIADHIQKVGYPPTIRELGDALGIRSTNGVNDHLKALEKKGYLSREDAKSRTLRPLFWPNGEAFDLSSSSAGQGDAAMEPDSDVHQVPVVGRIAAGLPISAIEQTEEVVAIGEGLLGRHPDLFALRVKGESMIEDGIFDGDYIFVRKQSDVRDGVIVAAMVDGEATVKRLFREKGQVRLQPANASMEPIYVREEDGRDTSVLGAVVGVFRRLN</sequence>
<dbReference type="FunFam" id="1.10.10.10:FF:000009">
    <property type="entry name" value="LexA repressor"/>
    <property type="match status" value="1"/>
</dbReference>
<dbReference type="EMBL" id="VOSL01000146">
    <property type="protein sequence ID" value="TXD31727.1"/>
    <property type="molecule type" value="Genomic_DNA"/>
</dbReference>
<dbReference type="NCBIfam" id="TIGR00498">
    <property type="entry name" value="lexA"/>
    <property type="match status" value="1"/>
</dbReference>
<keyword evidence="7 13" id="KW-0068">Autocatalytic cleavage</keyword>
<evidence type="ECO:0000259" key="15">
    <source>
        <dbReference type="Pfam" id="PF00717"/>
    </source>
</evidence>
<comment type="caution">
    <text evidence="17">The sequence shown here is derived from an EMBL/GenBank/DDBJ whole genome shotgun (WGS) entry which is preliminary data.</text>
</comment>
<evidence type="ECO:0000256" key="3">
    <source>
        <dbReference type="ARBA" id="ARBA00022491"/>
    </source>
</evidence>
<dbReference type="HAMAP" id="MF_00015">
    <property type="entry name" value="LexA"/>
    <property type="match status" value="1"/>
</dbReference>
<dbReference type="GO" id="GO:0003677">
    <property type="term" value="F:DNA binding"/>
    <property type="evidence" value="ECO:0007669"/>
    <property type="project" value="UniProtKB-UniRule"/>
</dbReference>
<dbReference type="InterPro" id="IPR050077">
    <property type="entry name" value="LexA_repressor"/>
</dbReference>
<keyword evidence="5 13" id="KW-0227">DNA damage</keyword>
<dbReference type="GO" id="GO:0006260">
    <property type="term" value="P:DNA replication"/>
    <property type="evidence" value="ECO:0007669"/>
    <property type="project" value="UniProtKB-UniRule"/>
</dbReference>
<feature type="DNA-binding region" description="H-T-H motif" evidence="13">
    <location>
        <begin position="28"/>
        <end position="48"/>
    </location>
</feature>
<keyword evidence="12 13" id="KW-0742">SOS response</keyword>
<evidence type="ECO:0000313" key="17">
    <source>
        <dbReference type="EMBL" id="TXD31727.1"/>
    </source>
</evidence>
<evidence type="ECO:0000256" key="8">
    <source>
        <dbReference type="ARBA" id="ARBA00023015"/>
    </source>
</evidence>
<evidence type="ECO:0000256" key="10">
    <source>
        <dbReference type="ARBA" id="ARBA00023163"/>
    </source>
</evidence>
<keyword evidence="6 13" id="KW-0378">Hydrolase</keyword>
<dbReference type="InterPro" id="IPR036388">
    <property type="entry name" value="WH-like_DNA-bd_sf"/>
</dbReference>
<dbReference type="GO" id="GO:0004252">
    <property type="term" value="F:serine-type endopeptidase activity"/>
    <property type="evidence" value="ECO:0007669"/>
    <property type="project" value="UniProtKB-UniRule"/>
</dbReference>
<dbReference type="InterPro" id="IPR006197">
    <property type="entry name" value="Peptidase_S24_LexA"/>
</dbReference>
<dbReference type="GO" id="GO:0006281">
    <property type="term" value="P:DNA repair"/>
    <property type="evidence" value="ECO:0007669"/>
    <property type="project" value="UniProtKB-UniRule"/>
</dbReference>
<evidence type="ECO:0000256" key="11">
    <source>
        <dbReference type="ARBA" id="ARBA00023204"/>
    </source>
</evidence>
<dbReference type="PRINTS" id="PR00726">
    <property type="entry name" value="LEXASERPTASE"/>
</dbReference>
<protein>
    <recommendedName>
        <fullName evidence="13">LexA repressor</fullName>
        <ecNumber evidence="13">3.4.21.88</ecNumber>
    </recommendedName>
</protein>
<keyword evidence="4 13" id="KW-0235">DNA replication</keyword>
<dbReference type="InterPro" id="IPR006199">
    <property type="entry name" value="LexA_DNA-bd_dom"/>
</dbReference>
<dbReference type="EC" id="3.4.21.88" evidence="13"/>
<evidence type="ECO:0000256" key="5">
    <source>
        <dbReference type="ARBA" id="ARBA00022763"/>
    </source>
</evidence>
<name>A0A5C6WTF6_9DELT</name>
<dbReference type="Pfam" id="PF00717">
    <property type="entry name" value="Peptidase_S24"/>
    <property type="match status" value="1"/>
</dbReference>
<comment type="subunit">
    <text evidence="2 13">Homodimer.</text>
</comment>
<keyword evidence="9 13" id="KW-0238">DNA-binding</keyword>
<dbReference type="PANTHER" id="PTHR33516:SF2">
    <property type="entry name" value="LEXA REPRESSOR-RELATED"/>
    <property type="match status" value="1"/>
</dbReference>
<dbReference type="InterPro" id="IPR036286">
    <property type="entry name" value="LexA/Signal_pep-like_sf"/>
</dbReference>
<feature type="domain" description="LexA repressor DNA-binding" evidence="16">
    <location>
        <begin position="1"/>
        <end position="65"/>
    </location>
</feature>
<feature type="active site" description="For autocatalytic cleavage activity" evidence="13">
    <location>
        <position position="144"/>
    </location>
</feature>
<keyword evidence="8 13" id="KW-0805">Transcription regulation</keyword>
<evidence type="ECO:0000256" key="2">
    <source>
        <dbReference type="ARBA" id="ARBA00011738"/>
    </source>
</evidence>
<evidence type="ECO:0000313" key="18">
    <source>
        <dbReference type="Proteomes" id="UP000321046"/>
    </source>
</evidence>
<dbReference type="Gene3D" id="1.10.10.10">
    <property type="entry name" value="Winged helix-like DNA-binding domain superfamily/Winged helix DNA-binding domain"/>
    <property type="match status" value="1"/>
</dbReference>
<feature type="active site" description="For autocatalytic cleavage activity" evidence="13">
    <location>
        <position position="181"/>
    </location>
</feature>
<keyword evidence="11 13" id="KW-0234">DNA repair</keyword>
<evidence type="ECO:0000256" key="6">
    <source>
        <dbReference type="ARBA" id="ARBA00022801"/>
    </source>
</evidence>